<dbReference type="PIRSF" id="PIRSF028704">
    <property type="entry name" value="UPC028704"/>
    <property type="match status" value="1"/>
</dbReference>
<feature type="transmembrane region" description="Helical" evidence="1">
    <location>
        <begin position="210"/>
        <end position="231"/>
    </location>
</feature>
<feature type="transmembrane region" description="Helical" evidence="1">
    <location>
        <begin position="243"/>
        <end position="266"/>
    </location>
</feature>
<keyword evidence="1" id="KW-0472">Membrane</keyword>
<evidence type="ECO:0000256" key="1">
    <source>
        <dbReference type="SAM" id="Phobius"/>
    </source>
</evidence>
<feature type="transmembrane region" description="Helical" evidence="1">
    <location>
        <begin position="328"/>
        <end position="347"/>
    </location>
</feature>
<keyword evidence="1" id="KW-0812">Transmembrane</keyword>
<reference evidence="2" key="2">
    <citation type="journal article" date="2016" name="Front. Microbiol.">
        <title>The Regulatory Protein RosR Affects Rhizobium leguminosarum bv. trifolii Protein Profiles, Cell Surface Properties, and Symbiosis with Clover.</title>
        <authorList>
            <person name="Rachwal K."/>
            <person name="Boguszewska A."/>
            <person name="Kopcinska J."/>
            <person name="Karas M."/>
            <person name="Tchorzewski M."/>
            <person name="Janczarek M."/>
        </authorList>
    </citation>
    <scope>NUCLEOTIDE SEQUENCE</scope>
    <source>
        <strain evidence="2">Rt24.2</strain>
    </source>
</reference>
<feature type="transmembrane region" description="Helical" evidence="1">
    <location>
        <begin position="182"/>
        <end position="198"/>
    </location>
</feature>
<keyword evidence="1" id="KW-1133">Transmembrane helix</keyword>
<dbReference type="Pfam" id="PF10129">
    <property type="entry name" value="OpgC_C"/>
    <property type="match status" value="1"/>
</dbReference>
<dbReference type="PANTHER" id="PTHR38592">
    <property type="entry name" value="BLL4819 PROTEIN"/>
    <property type="match status" value="1"/>
</dbReference>
<accession>A0A1B8R402</accession>
<name>A0A1B8R402_RHILT</name>
<feature type="transmembrane region" description="Helical" evidence="1">
    <location>
        <begin position="154"/>
        <end position="175"/>
    </location>
</feature>
<feature type="transmembrane region" description="Helical" evidence="1">
    <location>
        <begin position="286"/>
        <end position="308"/>
    </location>
</feature>
<dbReference type="EMBL" id="KX491212">
    <property type="protein sequence ID" value="AOO93576.1"/>
    <property type="molecule type" value="Genomic_DNA"/>
</dbReference>
<feature type="transmembrane region" description="Helical" evidence="1">
    <location>
        <begin position="61"/>
        <end position="79"/>
    </location>
</feature>
<dbReference type="InterPro" id="IPR014550">
    <property type="entry name" value="UCP028704_OpgC"/>
</dbReference>
<feature type="transmembrane region" description="Helical" evidence="1">
    <location>
        <begin position="100"/>
        <end position="122"/>
    </location>
</feature>
<dbReference type="AlphaFoldDB" id="A0A1B8R402"/>
<protein>
    <submittedName>
        <fullName evidence="2">Membrane protein</fullName>
    </submittedName>
</protein>
<dbReference type="RefSeq" id="WP_028733600.1">
    <property type="nucleotide sequence ID" value="NZ_MAMO01000167.1"/>
</dbReference>
<sequence>MASTPTQAIVTGRSSLSAAASVRDTRLDVLRGVALIMIFINHVPGQIFEYATTKNFGFSDAAEAFVLISGIAVGLAYGGRFQPGNRLTVAIKSAKRAFTLYLAHMITTFMTLALFLCGAWLFNRPGLLVEINILAVLMNLKEGIPALLLLGHQIGYNNILPMYGALMLMVPIILLLNARSPWLALGVSGTVWLLAGIYEVAPHNMLIEGYWFLNPLSWQFLFSIGIVSMMHIKRGGTIPQHPLLLTAAAGYVMLSFIWVTGHLWIFGNSLAALGLPPVITGFDKTFLSLPRLLHVLALTYLVISIPALSRILRRPADHPLTILGRHSLNIFVAGTILAMIGQVVLYITNKDQLVGPLFVIAGVATQFAYAYYLERKRQQGRLKGKLVADTATIPVPVRIGRTANAYRQNDRK</sequence>
<reference evidence="2" key="1">
    <citation type="journal article" date="2015" name="BMC Genomics">
        <title>Transcriptome profiling of a Rhizobium leguminosarum bv. trifolii rosR mutant reveals the role of the transcriptional regulator RosR in motility, synthesis of cell-surface components, and other cellular processes.</title>
        <authorList>
            <person name="Rachwal K."/>
            <person name="Matczynska E."/>
            <person name="Janczarek M."/>
        </authorList>
    </citation>
    <scope>NUCLEOTIDE SEQUENCE</scope>
    <source>
        <strain evidence="2">Rt24.2</strain>
    </source>
</reference>
<organism evidence="2">
    <name type="scientific">Rhizobium leguminosarum bv. trifolii</name>
    <dbReference type="NCBI Taxonomy" id="386"/>
    <lineage>
        <taxon>Bacteria</taxon>
        <taxon>Pseudomonadati</taxon>
        <taxon>Pseudomonadota</taxon>
        <taxon>Alphaproteobacteria</taxon>
        <taxon>Hyphomicrobiales</taxon>
        <taxon>Rhizobiaceae</taxon>
        <taxon>Rhizobium/Agrobacterium group</taxon>
        <taxon>Rhizobium</taxon>
    </lineage>
</organism>
<dbReference type="PANTHER" id="PTHR38592:SF3">
    <property type="entry name" value="BLL4819 PROTEIN"/>
    <property type="match status" value="1"/>
</dbReference>
<proteinExistence type="predicted"/>
<evidence type="ECO:0000313" key="2">
    <source>
        <dbReference type="EMBL" id="AOO93576.1"/>
    </source>
</evidence>
<feature type="transmembrane region" description="Helical" evidence="1">
    <location>
        <begin position="353"/>
        <end position="373"/>
    </location>
</feature>